<dbReference type="PROSITE" id="PS51819">
    <property type="entry name" value="VOC"/>
    <property type="match status" value="1"/>
</dbReference>
<accession>A0A1J4TRK1</accession>
<organism evidence="2 3">
    <name type="scientific">Candidatus Gottesmanbacteria bacterium CG1_02_37_22</name>
    <dbReference type="NCBI Taxonomy" id="1805209"/>
    <lineage>
        <taxon>Bacteria</taxon>
        <taxon>Candidatus Gottesmaniibacteriota</taxon>
    </lineage>
</organism>
<proteinExistence type="predicted"/>
<evidence type="ECO:0000313" key="3">
    <source>
        <dbReference type="Proteomes" id="UP000183120"/>
    </source>
</evidence>
<dbReference type="Proteomes" id="UP000183120">
    <property type="component" value="Unassembled WGS sequence"/>
</dbReference>
<evidence type="ECO:0000313" key="2">
    <source>
        <dbReference type="EMBL" id="OIO14304.1"/>
    </source>
</evidence>
<dbReference type="Pfam" id="PF00903">
    <property type="entry name" value="Glyoxalase"/>
    <property type="match status" value="1"/>
</dbReference>
<dbReference type="SUPFAM" id="SSF54593">
    <property type="entry name" value="Glyoxalase/Bleomycin resistance protein/Dihydroxybiphenyl dioxygenase"/>
    <property type="match status" value="1"/>
</dbReference>
<evidence type="ECO:0000259" key="1">
    <source>
        <dbReference type="PROSITE" id="PS51819"/>
    </source>
</evidence>
<sequence>MEKLELKPIEKLNHPKDTGISFQVGHVYLWLGQHDKVRGKNRDMHRHMFNFVVDSVYKSYDKLKRKGVKFFAPPFKAPTFDKYFVTFFDVDNNLVQLIGDR</sequence>
<dbReference type="AlphaFoldDB" id="A0A1J4TRK1"/>
<dbReference type="STRING" id="1805209.AUJ73_02405"/>
<protein>
    <recommendedName>
        <fullName evidence="1">VOC domain-containing protein</fullName>
    </recommendedName>
</protein>
<name>A0A1J4TRK1_9BACT</name>
<dbReference type="InterPro" id="IPR037523">
    <property type="entry name" value="VOC_core"/>
</dbReference>
<dbReference type="EMBL" id="MNUY01000039">
    <property type="protein sequence ID" value="OIO14304.1"/>
    <property type="molecule type" value="Genomic_DNA"/>
</dbReference>
<gene>
    <name evidence="2" type="ORF">AUJ73_02405</name>
</gene>
<comment type="caution">
    <text evidence="2">The sequence shown here is derived from an EMBL/GenBank/DDBJ whole genome shotgun (WGS) entry which is preliminary data.</text>
</comment>
<dbReference type="InterPro" id="IPR004360">
    <property type="entry name" value="Glyas_Fos-R_dOase_dom"/>
</dbReference>
<dbReference type="InterPro" id="IPR029068">
    <property type="entry name" value="Glyas_Bleomycin-R_OHBP_Dase"/>
</dbReference>
<dbReference type="Gene3D" id="3.10.180.10">
    <property type="entry name" value="2,3-Dihydroxybiphenyl 1,2-Dioxygenase, domain 1"/>
    <property type="match status" value="1"/>
</dbReference>
<feature type="domain" description="VOC" evidence="1">
    <location>
        <begin position="1"/>
        <end position="100"/>
    </location>
</feature>
<reference evidence="2 3" key="1">
    <citation type="journal article" date="2016" name="Environ. Microbiol.">
        <title>Genomic resolution of a cold subsurface aquifer community provides metabolic insights for novel microbes adapted to high CO concentrations.</title>
        <authorList>
            <person name="Probst A.J."/>
            <person name="Castelle C.J."/>
            <person name="Singh A."/>
            <person name="Brown C.T."/>
            <person name="Anantharaman K."/>
            <person name="Sharon I."/>
            <person name="Hug L.A."/>
            <person name="Burstein D."/>
            <person name="Emerson J.B."/>
            <person name="Thomas B.C."/>
            <person name="Banfield J.F."/>
        </authorList>
    </citation>
    <scope>NUCLEOTIDE SEQUENCE [LARGE SCALE GENOMIC DNA]</scope>
    <source>
        <strain evidence="2">CG1_02_37_22</strain>
    </source>
</reference>